<evidence type="ECO:0000313" key="1">
    <source>
        <dbReference type="EMBL" id="JAA82981.1"/>
    </source>
</evidence>
<reference evidence="1" key="2">
    <citation type="submission" date="2013-05" db="EMBL/GenBank/DDBJ databases">
        <authorList>
            <person name="Carter J.-M."/>
            <person name="Baker S.C."/>
            <person name="Pink R."/>
            <person name="Carter D.R.F."/>
            <person name="Collins A."/>
            <person name="Tomlin J."/>
            <person name="Gibbs M."/>
            <person name="Breuker C.J."/>
        </authorList>
    </citation>
    <scope>NUCLEOTIDE SEQUENCE</scope>
    <source>
        <tissue evidence="1">Ovary</tissue>
    </source>
</reference>
<name>S4NW47_9NEOP</name>
<organism evidence="1">
    <name type="scientific">Pararge aegeria</name>
    <name type="common">speckled wood butterfly</name>
    <dbReference type="NCBI Taxonomy" id="116150"/>
    <lineage>
        <taxon>Eukaryota</taxon>
        <taxon>Metazoa</taxon>
        <taxon>Ecdysozoa</taxon>
        <taxon>Arthropoda</taxon>
        <taxon>Hexapoda</taxon>
        <taxon>Insecta</taxon>
        <taxon>Pterygota</taxon>
        <taxon>Neoptera</taxon>
        <taxon>Endopterygota</taxon>
        <taxon>Lepidoptera</taxon>
        <taxon>Glossata</taxon>
        <taxon>Ditrysia</taxon>
        <taxon>Papilionoidea</taxon>
        <taxon>Nymphalidae</taxon>
        <taxon>Satyrinae</taxon>
        <taxon>Satyrini</taxon>
        <taxon>Parargina</taxon>
        <taxon>Pararge</taxon>
    </lineage>
</organism>
<proteinExistence type="predicted"/>
<feature type="non-terminal residue" evidence="1">
    <location>
        <position position="88"/>
    </location>
</feature>
<reference evidence="1" key="1">
    <citation type="journal article" date="2013" name="BMC Genomics">
        <title>Unscrambling butterfly oogenesis.</title>
        <authorList>
            <person name="Carter J.M."/>
            <person name="Baker S.C."/>
            <person name="Pink R."/>
            <person name="Carter D.R."/>
            <person name="Collins A."/>
            <person name="Tomlin J."/>
            <person name="Gibbs M."/>
            <person name="Breuker C.J."/>
        </authorList>
    </citation>
    <scope>NUCLEOTIDE SEQUENCE</scope>
    <source>
        <tissue evidence="1">Ovary</tissue>
    </source>
</reference>
<protein>
    <submittedName>
        <fullName evidence="1">Uncharacterized protein</fullName>
    </submittedName>
</protein>
<dbReference type="AlphaFoldDB" id="S4NW47"/>
<dbReference type="EMBL" id="GAIX01009579">
    <property type="protein sequence ID" value="JAA82981.1"/>
    <property type="molecule type" value="Transcribed_RNA"/>
</dbReference>
<sequence>MLTKCIRRCGHFASRAWIWYAFGPPGSYRSGCTRAGRRLSDRIRTRAEIRITRNGPLTSTLAERRVSWGNLHFARLPILMRCSKIRIS</sequence>
<accession>S4NW47</accession>